<gene>
    <name evidence="8" type="primary">comB</name>
    <name evidence="9" type="ORF">HUW51_19985</name>
</gene>
<keyword evidence="10" id="KW-1185">Reference proteome</keyword>
<dbReference type="FunFam" id="3.90.1560.10:FF:000001">
    <property type="entry name" value="Probable 2-phosphosulfolactate phosphatase"/>
    <property type="match status" value="1"/>
</dbReference>
<dbReference type="Proteomes" id="UP000515237">
    <property type="component" value="Chromosome"/>
</dbReference>
<evidence type="ECO:0000256" key="3">
    <source>
        <dbReference type="ARBA" id="ARBA00012953"/>
    </source>
</evidence>
<keyword evidence="5 8" id="KW-0378">Hydrolase</keyword>
<dbReference type="PANTHER" id="PTHR37311:SF1">
    <property type="entry name" value="2-PHOSPHOSULFOLACTATE PHOSPHATASE-RELATED"/>
    <property type="match status" value="1"/>
</dbReference>
<name>A0A7G7GCK6_9BACT</name>
<sequence length="243" mass="26596">MPLLDVCFSPELIHLYDLKGRVVVVVDILRATSSMVTGLAHGLEKIIPVSTLAECQQFASKGYLTAAERDGKKAEDFDLGNSPFSYMEDFVKGKTLAMTTTNGTHAIRLSLAADKVVVGAFLNVSSVAAYLVEQQKDVLVVCAGWKGKFNLEDTLFAGALAHKLQGLFESENDATLAAYHLYETAKSDLPLYLSKASHVQRLKNLNITKDITFCLQQDVYDIVPVLEGDYLVPYTPESVKSVV</sequence>
<evidence type="ECO:0000256" key="4">
    <source>
        <dbReference type="ARBA" id="ARBA00021948"/>
    </source>
</evidence>
<dbReference type="InterPro" id="IPR036702">
    <property type="entry name" value="ComB-like_sf"/>
</dbReference>
<protein>
    <recommendedName>
        <fullName evidence="4 8">Probable 2-phosphosulfolactate phosphatase</fullName>
        <ecNumber evidence="3 8">3.1.3.71</ecNumber>
    </recommendedName>
</protein>
<dbReference type="EC" id="3.1.3.71" evidence="3 8"/>
<comment type="cofactor">
    <cofactor evidence="1 8">
        <name>Mg(2+)</name>
        <dbReference type="ChEBI" id="CHEBI:18420"/>
    </cofactor>
</comment>
<evidence type="ECO:0000256" key="2">
    <source>
        <dbReference type="ARBA" id="ARBA00009997"/>
    </source>
</evidence>
<keyword evidence="6 8" id="KW-0460">Magnesium</keyword>
<evidence type="ECO:0000256" key="5">
    <source>
        <dbReference type="ARBA" id="ARBA00022801"/>
    </source>
</evidence>
<dbReference type="PANTHER" id="PTHR37311">
    <property type="entry name" value="2-PHOSPHOSULFOLACTATE PHOSPHATASE-RELATED"/>
    <property type="match status" value="1"/>
</dbReference>
<evidence type="ECO:0000313" key="9">
    <source>
        <dbReference type="EMBL" id="QNF34890.1"/>
    </source>
</evidence>
<dbReference type="KEGG" id="aswu:HUW51_19985"/>
<dbReference type="Gene3D" id="3.90.1560.10">
    <property type="entry name" value="ComB-like"/>
    <property type="match status" value="1"/>
</dbReference>
<evidence type="ECO:0000256" key="7">
    <source>
        <dbReference type="ARBA" id="ARBA00033711"/>
    </source>
</evidence>
<accession>A0A7G7GCK6</accession>
<dbReference type="RefSeq" id="WP_185271384.1">
    <property type="nucleotide sequence ID" value="NZ_CP055156.1"/>
</dbReference>
<evidence type="ECO:0000256" key="8">
    <source>
        <dbReference type="HAMAP-Rule" id="MF_00490"/>
    </source>
</evidence>
<reference evidence="9 10" key="1">
    <citation type="journal article" date="2018" name="Int. J. Syst. Evol. Microbiol.">
        <title>Adhaeribacter swui sp. nov., isolated from wet mud.</title>
        <authorList>
            <person name="Kim D.U."/>
            <person name="Kim K.W."/>
            <person name="Kang M.S."/>
            <person name="Kim J.Y."/>
            <person name="Jang J.H."/>
            <person name="Kim M.K."/>
        </authorList>
    </citation>
    <scope>NUCLEOTIDE SEQUENCE [LARGE SCALE GENOMIC DNA]</scope>
    <source>
        <strain evidence="9 10">KCTC 52873</strain>
    </source>
</reference>
<dbReference type="Pfam" id="PF04029">
    <property type="entry name" value="2-ph_phosp"/>
    <property type="match status" value="1"/>
</dbReference>
<comment type="catalytic activity">
    <reaction evidence="7 8">
        <text>(2R)-O-phospho-3-sulfolactate + H2O = (2R)-3-sulfolactate + phosphate</text>
        <dbReference type="Rhea" id="RHEA:23416"/>
        <dbReference type="ChEBI" id="CHEBI:15377"/>
        <dbReference type="ChEBI" id="CHEBI:15597"/>
        <dbReference type="ChEBI" id="CHEBI:43474"/>
        <dbReference type="ChEBI" id="CHEBI:58738"/>
        <dbReference type="EC" id="3.1.3.71"/>
    </reaction>
</comment>
<dbReference type="GO" id="GO:0000287">
    <property type="term" value="F:magnesium ion binding"/>
    <property type="evidence" value="ECO:0007669"/>
    <property type="project" value="UniProtKB-UniRule"/>
</dbReference>
<proteinExistence type="inferred from homology"/>
<dbReference type="InterPro" id="IPR005238">
    <property type="entry name" value="ComB-like"/>
</dbReference>
<evidence type="ECO:0000313" key="10">
    <source>
        <dbReference type="Proteomes" id="UP000515237"/>
    </source>
</evidence>
<dbReference type="AlphaFoldDB" id="A0A7G7GCK6"/>
<dbReference type="EMBL" id="CP055156">
    <property type="protein sequence ID" value="QNF34890.1"/>
    <property type="molecule type" value="Genomic_DNA"/>
</dbReference>
<dbReference type="GO" id="GO:0050532">
    <property type="term" value="F:2-phosphosulfolactate phosphatase activity"/>
    <property type="evidence" value="ECO:0007669"/>
    <property type="project" value="UniProtKB-UniRule"/>
</dbReference>
<evidence type="ECO:0000256" key="6">
    <source>
        <dbReference type="ARBA" id="ARBA00022842"/>
    </source>
</evidence>
<evidence type="ECO:0000256" key="1">
    <source>
        <dbReference type="ARBA" id="ARBA00001946"/>
    </source>
</evidence>
<dbReference type="HAMAP" id="MF_00490">
    <property type="entry name" value="ComB"/>
    <property type="match status" value="1"/>
</dbReference>
<organism evidence="9 10">
    <name type="scientific">Adhaeribacter swui</name>
    <dbReference type="NCBI Taxonomy" id="2086471"/>
    <lineage>
        <taxon>Bacteria</taxon>
        <taxon>Pseudomonadati</taxon>
        <taxon>Bacteroidota</taxon>
        <taxon>Cytophagia</taxon>
        <taxon>Cytophagales</taxon>
        <taxon>Hymenobacteraceae</taxon>
        <taxon>Adhaeribacter</taxon>
    </lineage>
</organism>
<comment type="similarity">
    <text evidence="2 8">Belongs to the ComB family.</text>
</comment>
<dbReference type="GO" id="GO:0050545">
    <property type="term" value="F:sulfopyruvate decarboxylase activity"/>
    <property type="evidence" value="ECO:0007669"/>
    <property type="project" value="TreeGrafter"/>
</dbReference>
<dbReference type="SUPFAM" id="SSF142823">
    <property type="entry name" value="ComB-like"/>
    <property type="match status" value="1"/>
</dbReference>